<gene>
    <name evidence="3" type="ORF">HD842_003679</name>
</gene>
<dbReference type="InterPro" id="IPR001638">
    <property type="entry name" value="Solute-binding_3/MltF_N"/>
</dbReference>
<feature type="domain" description="Solute-binding protein family 3/N-terminal" evidence="2">
    <location>
        <begin position="34"/>
        <end position="244"/>
    </location>
</feature>
<comment type="caution">
    <text evidence="3">The sequence shown here is derived from an EMBL/GenBank/DDBJ whole genome shotgun (WGS) entry which is preliminary data.</text>
</comment>
<keyword evidence="4" id="KW-1185">Reference proteome</keyword>
<dbReference type="RefSeq" id="WP_183556178.1">
    <property type="nucleotide sequence ID" value="NZ_JACHBX010000004.1"/>
</dbReference>
<dbReference type="PANTHER" id="PTHR38834:SF3">
    <property type="entry name" value="SOLUTE-BINDING PROTEIN FAMILY 3_N-TERMINAL DOMAIN-CONTAINING PROTEIN"/>
    <property type="match status" value="1"/>
</dbReference>
<dbReference type="SUPFAM" id="SSF53850">
    <property type="entry name" value="Periplasmic binding protein-like II"/>
    <property type="match status" value="1"/>
</dbReference>
<dbReference type="EMBL" id="JACHBX010000004">
    <property type="protein sequence ID" value="MBB6135512.1"/>
    <property type="molecule type" value="Genomic_DNA"/>
</dbReference>
<keyword evidence="1" id="KW-0732">Signal</keyword>
<proteinExistence type="predicted"/>
<dbReference type="Proteomes" id="UP000540787">
    <property type="component" value="Unassembled WGS sequence"/>
</dbReference>
<dbReference type="AlphaFoldDB" id="A0A7W9X2W9"/>
<dbReference type="Pfam" id="PF00497">
    <property type="entry name" value="SBP_bac_3"/>
    <property type="match status" value="1"/>
</dbReference>
<evidence type="ECO:0000313" key="4">
    <source>
        <dbReference type="Proteomes" id="UP000540787"/>
    </source>
</evidence>
<feature type="signal peptide" evidence="1">
    <location>
        <begin position="1"/>
        <end position="23"/>
    </location>
</feature>
<organism evidence="3 4">
    <name type="scientific">Massilia aurea</name>
    <dbReference type="NCBI Taxonomy" id="373040"/>
    <lineage>
        <taxon>Bacteria</taxon>
        <taxon>Pseudomonadati</taxon>
        <taxon>Pseudomonadota</taxon>
        <taxon>Betaproteobacteria</taxon>
        <taxon>Burkholderiales</taxon>
        <taxon>Oxalobacteraceae</taxon>
        <taxon>Telluria group</taxon>
        <taxon>Massilia</taxon>
    </lineage>
</organism>
<accession>A0A7W9X2W9</accession>
<evidence type="ECO:0000313" key="3">
    <source>
        <dbReference type="EMBL" id="MBB6135512.1"/>
    </source>
</evidence>
<dbReference type="Gene3D" id="3.40.190.10">
    <property type="entry name" value="Periplasmic binding protein-like II"/>
    <property type="match status" value="2"/>
</dbReference>
<sequence length="251" mass="27982">MRFRQLCIGLVILSGSLSSTTRAAPPAAPYLSITTESSAPSSMLEDGRVVGIATDKIRVVMERAGVTHDITLLPWKRAYAAALQQANGCVYSATRTPEREALFKWVGPTDEAQWVLMGRVDRAWRITNLEDARGLRIGTYAGDARDTYLRSRGHVVDTSPHDMLNPPKLLQGRIDLWAASWRAGSDVLVRNGWDKQIVPVFVFNRVAVYLACNLAVPDALVKRLNAEFETIERDGTARAIERRYERRASSR</sequence>
<reference evidence="3 4" key="1">
    <citation type="submission" date="2020-08" db="EMBL/GenBank/DDBJ databases">
        <title>The Agave Microbiome: Exploring the role of microbial communities in plant adaptations to desert environments.</title>
        <authorList>
            <person name="Partida-Martinez L.P."/>
        </authorList>
    </citation>
    <scope>NUCLEOTIDE SEQUENCE [LARGE SCALE GENOMIC DNA]</scope>
    <source>
        <strain evidence="3 4">AT3.2</strain>
    </source>
</reference>
<protein>
    <submittedName>
        <fullName evidence="3">Polar amino acid transport system substrate-binding protein</fullName>
    </submittedName>
</protein>
<evidence type="ECO:0000259" key="2">
    <source>
        <dbReference type="Pfam" id="PF00497"/>
    </source>
</evidence>
<feature type="chain" id="PRO_5030898828" evidence="1">
    <location>
        <begin position="24"/>
        <end position="251"/>
    </location>
</feature>
<dbReference type="PANTHER" id="PTHR38834">
    <property type="entry name" value="PERIPLASMIC SUBSTRATE BINDING PROTEIN FAMILY 3"/>
    <property type="match status" value="1"/>
</dbReference>
<name>A0A7W9X2W9_9BURK</name>
<evidence type="ECO:0000256" key="1">
    <source>
        <dbReference type="SAM" id="SignalP"/>
    </source>
</evidence>